<dbReference type="KEGG" id="hazt:125177798"/>
<gene>
    <name evidence="4" type="primary">LOC125177798</name>
</gene>
<feature type="domain" description="C-type lectin" evidence="2">
    <location>
        <begin position="154"/>
        <end position="266"/>
    </location>
</feature>
<name>A0A979FGV0_HYAAZ</name>
<dbReference type="AlphaFoldDB" id="A0A979FGV0"/>
<evidence type="ECO:0000259" key="2">
    <source>
        <dbReference type="PROSITE" id="PS50041"/>
    </source>
</evidence>
<dbReference type="RefSeq" id="XP_047736169.1">
    <property type="nucleotide sequence ID" value="XM_047880213.1"/>
</dbReference>
<accession>A0A979FGV0</accession>
<dbReference type="InterPro" id="IPR016187">
    <property type="entry name" value="CTDL_fold"/>
</dbReference>
<dbReference type="SUPFAM" id="SSF56436">
    <property type="entry name" value="C-type lectin-like"/>
    <property type="match status" value="1"/>
</dbReference>
<keyword evidence="3" id="KW-1185">Reference proteome</keyword>
<organism evidence="3 4">
    <name type="scientific">Hyalella azteca</name>
    <name type="common">Amphipod</name>
    <dbReference type="NCBI Taxonomy" id="294128"/>
    <lineage>
        <taxon>Eukaryota</taxon>
        <taxon>Metazoa</taxon>
        <taxon>Ecdysozoa</taxon>
        <taxon>Arthropoda</taxon>
        <taxon>Crustacea</taxon>
        <taxon>Multicrustacea</taxon>
        <taxon>Malacostraca</taxon>
        <taxon>Eumalacostraca</taxon>
        <taxon>Peracarida</taxon>
        <taxon>Amphipoda</taxon>
        <taxon>Senticaudata</taxon>
        <taxon>Talitrida</taxon>
        <taxon>Talitroidea</taxon>
        <taxon>Hyalellidae</taxon>
        <taxon>Hyalella</taxon>
    </lineage>
</organism>
<evidence type="ECO:0000313" key="3">
    <source>
        <dbReference type="Proteomes" id="UP000694843"/>
    </source>
</evidence>
<reference evidence="4" key="1">
    <citation type="submission" date="2025-08" db="UniProtKB">
        <authorList>
            <consortium name="RefSeq"/>
        </authorList>
    </citation>
    <scope>IDENTIFICATION</scope>
    <source>
        <tissue evidence="4">Whole organism</tissue>
    </source>
</reference>
<keyword evidence="1" id="KW-0732">Signal</keyword>
<feature type="signal peptide" evidence="1">
    <location>
        <begin position="1"/>
        <end position="19"/>
    </location>
</feature>
<protein>
    <submittedName>
        <fullName evidence="4">Uncharacterized protein LOC125177798</fullName>
    </submittedName>
</protein>
<dbReference type="Proteomes" id="UP000694843">
    <property type="component" value="Unplaced"/>
</dbReference>
<sequence>MKMLTYLASCLMAASGAGALMLGALKASRITVGAFDFNYNGLQVTKYNKSTTVQCATRVLANVNATPVFCVTSAQECWLTNATFPAGYDNSSAAGALPHKCYTTIKPLFDKAAALAACGGNPSGCCPAPFENVTNVGCVFTSFWFFPMLPFDVARAFCKGMWPTGDLYSRPGGTIDFTALNTYLDRMGVVLDVWVGATMVGVGQFAWPDGSAVGSSNYGSVLIVPQPDLTGFPAGGPAGCLLVMRTYGNQKLGDDYCIKPVNYLCHIP</sequence>
<dbReference type="InterPro" id="IPR016186">
    <property type="entry name" value="C-type_lectin-like/link_sf"/>
</dbReference>
<dbReference type="OrthoDB" id="6397565at2759"/>
<feature type="chain" id="PRO_5036718917" evidence="1">
    <location>
        <begin position="20"/>
        <end position="268"/>
    </location>
</feature>
<evidence type="ECO:0000313" key="4">
    <source>
        <dbReference type="RefSeq" id="XP_047736169.1"/>
    </source>
</evidence>
<proteinExistence type="predicted"/>
<evidence type="ECO:0000256" key="1">
    <source>
        <dbReference type="SAM" id="SignalP"/>
    </source>
</evidence>
<dbReference type="GeneID" id="125177798"/>
<dbReference type="Gene3D" id="3.10.100.10">
    <property type="entry name" value="Mannose-Binding Protein A, subunit A"/>
    <property type="match status" value="1"/>
</dbReference>
<dbReference type="PROSITE" id="PS50041">
    <property type="entry name" value="C_TYPE_LECTIN_2"/>
    <property type="match status" value="1"/>
</dbReference>
<dbReference type="InterPro" id="IPR001304">
    <property type="entry name" value="C-type_lectin-like"/>
</dbReference>